<dbReference type="GO" id="GO:0033281">
    <property type="term" value="C:TAT protein transport complex"/>
    <property type="evidence" value="ECO:0007669"/>
    <property type="project" value="UniProtKB-UniRule"/>
</dbReference>
<keyword evidence="3 5" id="KW-1133">Transmembrane helix</keyword>
<evidence type="ECO:0000313" key="7">
    <source>
        <dbReference type="Proteomes" id="UP000285523"/>
    </source>
</evidence>
<comment type="subcellular location">
    <subcellularLocation>
        <location evidence="5">Cell membrane</location>
        <topology evidence="5">Multi-pass membrane protein</topology>
    </subcellularLocation>
    <subcellularLocation>
        <location evidence="1">Membrane</location>
        <topology evidence="1">Multi-pass membrane protein</topology>
    </subcellularLocation>
</comment>
<comment type="caution">
    <text evidence="6">The sequence shown here is derived from an EMBL/GenBank/DDBJ whole genome shotgun (WGS) entry which is preliminary data.</text>
</comment>
<comment type="similarity">
    <text evidence="5">Belongs to the TatC family.</text>
</comment>
<dbReference type="InterPro" id="IPR019820">
    <property type="entry name" value="Sec-indep_translocase_CS"/>
</dbReference>
<evidence type="ECO:0000313" key="6">
    <source>
        <dbReference type="EMBL" id="RJF70391.1"/>
    </source>
</evidence>
<comment type="subunit">
    <text evidence="5">The Tat system comprises two distinct complexes: a TatABC complex, containing multiple copies of TatA, TatB and TatC subunits, and a separate TatA complex, containing only TatA subunits. Substrates initially bind to the TatABC complex, which probably triggers association of the separate TatA complex to form the active translocon.</text>
</comment>
<keyword evidence="5" id="KW-1003">Cell membrane</keyword>
<evidence type="ECO:0000256" key="5">
    <source>
        <dbReference type="HAMAP-Rule" id="MF_00902"/>
    </source>
</evidence>
<dbReference type="GO" id="GO:0043953">
    <property type="term" value="P:protein transport by the Tat complex"/>
    <property type="evidence" value="ECO:0007669"/>
    <property type="project" value="UniProtKB-UniRule"/>
</dbReference>
<comment type="caution">
    <text evidence="5">Lacks conserved residue(s) required for the propagation of feature annotation.</text>
</comment>
<dbReference type="Pfam" id="PF00902">
    <property type="entry name" value="TatC"/>
    <property type="match status" value="1"/>
</dbReference>
<dbReference type="GO" id="GO:0009977">
    <property type="term" value="F:proton motive force dependent protein transmembrane transporter activity"/>
    <property type="evidence" value="ECO:0007669"/>
    <property type="project" value="TreeGrafter"/>
</dbReference>
<dbReference type="Proteomes" id="UP000285523">
    <property type="component" value="Unassembled WGS sequence"/>
</dbReference>
<sequence length="268" mass="29579">MSAEDIEASKAPLMDHLIELRSRLIKALLGFGIAFIFCFFFAKQIYNVLVWPFVWVAGVENSKFIYTALLEYFLTQLKLAMFGAGFISFPIVATQIYKFVAPGLYKHEKNAFLPYLVATPVFFVLGSLVVYFIVLPMLVRFSLGMQQVGGDETAQIQLLPKVGEYLSLMMSLIFAFGLAFQLPVILTLLGRIGVLTSKQLKEKRRYFIVGAFVIAAVLTPPDVISQASLAIPLMVLYEGSIIAVRMVEKKQAASAAVAADAEASKPAE</sequence>
<dbReference type="GO" id="GO:0065002">
    <property type="term" value="P:intracellular protein transmembrane transport"/>
    <property type="evidence" value="ECO:0007669"/>
    <property type="project" value="TreeGrafter"/>
</dbReference>
<comment type="function">
    <text evidence="5">Part of the twin-arginine translocation (Tat) system that transports large folded proteins containing a characteristic twin-arginine motif in their signal peptide across membranes. Together with TatB, TatC is part of a receptor directly interacting with Tat signal peptides.</text>
</comment>
<protein>
    <recommendedName>
        <fullName evidence="5">Sec-independent protein translocase protein TatC</fullName>
    </recommendedName>
</protein>
<dbReference type="PANTHER" id="PTHR30371:SF0">
    <property type="entry name" value="SEC-INDEPENDENT PROTEIN TRANSLOCASE PROTEIN TATC, CHLOROPLASTIC-RELATED"/>
    <property type="match status" value="1"/>
</dbReference>
<evidence type="ECO:0000256" key="4">
    <source>
        <dbReference type="ARBA" id="ARBA00023136"/>
    </source>
</evidence>
<dbReference type="OrthoDB" id="9777044at2"/>
<feature type="transmembrane region" description="Helical" evidence="5">
    <location>
        <begin position="206"/>
        <end position="223"/>
    </location>
</feature>
<evidence type="ECO:0000256" key="2">
    <source>
        <dbReference type="ARBA" id="ARBA00022692"/>
    </source>
</evidence>
<gene>
    <name evidence="5 6" type="primary">tatC</name>
    <name evidence="6" type="ORF">D4Q52_17705</name>
</gene>
<name>A0A418V2V0_RHOPL</name>
<proteinExistence type="inferred from homology"/>
<dbReference type="RefSeq" id="WP_119857890.1">
    <property type="nucleotide sequence ID" value="NZ_QYYD01000018.1"/>
</dbReference>
<keyword evidence="5" id="KW-0813">Transport</keyword>
<keyword evidence="4 5" id="KW-0472">Membrane</keyword>
<keyword evidence="5" id="KW-0811">Translocation</keyword>
<feature type="transmembrane region" description="Helical" evidence="5">
    <location>
        <begin position="112"/>
        <end position="134"/>
    </location>
</feature>
<dbReference type="InterPro" id="IPR002033">
    <property type="entry name" value="TatC"/>
</dbReference>
<dbReference type="PROSITE" id="PS01218">
    <property type="entry name" value="TATC"/>
    <property type="match status" value="1"/>
</dbReference>
<keyword evidence="5" id="KW-0653">Protein transport</keyword>
<evidence type="ECO:0000256" key="3">
    <source>
        <dbReference type="ARBA" id="ARBA00022989"/>
    </source>
</evidence>
<dbReference type="EMBL" id="QYYD01000018">
    <property type="protein sequence ID" value="RJF70391.1"/>
    <property type="molecule type" value="Genomic_DNA"/>
</dbReference>
<dbReference type="PANTHER" id="PTHR30371">
    <property type="entry name" value="SEC-INDEPENDENT PROTEIN TRANSLOCASE PROTEIN TATC"/>
    <property type="match status" value="1"/>
</dbReference>
<dbReference type="PRINTS" id="PR01840">
    <property type="entry name" value="TATCFAMILY"/>
</dbReference>
<dbReference type="NCBIfam" id="TIGR00945">
    <property type="entry name" value="tatC"/>
    <property type="match status" value="1"/>
</dbReference>
<dbReference type="AlphaFoldDB" id="A0A418V2V0"/>
<organism evidence="6 7">
    <name type="scientific">Rhodopseudomonas palustris</name>
    <dbReference type="NCBI Taxonomy" id="1076"/>
    <lineage>
        <taxon>Bacteria</taxon>
        <taxon>Pseudomonadati</taxon>
        <taxon>Pseudomonadota</taxon>
        <taxon>Alphaproteobacteria</taxon>
        <taxon>Hyphomicrobiales</taxon>
        <taxon>Nitrobacteraceae</taxon>
        <taxon>Rhodopseudomonas</taxon>
    </lineage>
</organism>
<accession>A0A418V2V0</accession>
<dbReference type="HAMAP" id="MF_00902">
    <property type="entry name" value="TatC"/>
    <property type="match status" value="1"/>
</dbReference>
<evidence type="ECO:0000256" key="1">
    <source>
        <dbReference type="ARBA" id="ARBA00004141"/>
    </source>
</evidence>
<feature type="transmembrane region" description="Helical" evidence="5">
    <location>
        <begin position="168"/>
        <end position="194"/>
    </location>
</feature>
<feature type="transmembrane region" description="Helical" evidence="5">
    <location>
        <begin position="79"/>
        <end position="100"/>
    </location>
</feature>
<reference evidence="6 7" key="1">
    <citation type="submission" date="2018-09" db="EMBL/GenBank/DDBJ databases">
        <title>Draft genome sequence of Rhodopseudomonas palustris 2.1.18.</title>
        <authorList>
            <person name="Robertson S.L."/>
            <person name="Meyer T.E."/>
            <person name="Kyndt J.A."/>
        </authorList>
    </citation>
    <scope>NUCLEOTIDE SEQUENCE [LARGE SCALE GENOMIC DNA]</scope>
    <source>
        <strain evidence="6 7">2.1.18</strain>
    </source>
</reference>
<feature type="transmembrane region" description="Helical" evidence="5">
    <location>
        <begin position="24"/>
        <end position="42"/>
    </location>
</feature>
<keyword evidence="2 5" id="KW-0812">Transmembrane</keyword>